<dbReference type="InterPro" id="IPR000086">
    <property type="entry name" value="NUDIX_hydrolase_dom"/>
</dbReference>
<dbReference type="PROSITE" id="PS00893">
    <property type="entry name" value="NUDIX_BOX"/>
    <property type="match status" value="1"/>
</dbReference>
<dbReference type="RefSeq" id="WP_349215209.1">
    <property type="nucleotide sequence ID" value="NZ_JBBMFA010000068.1"/>
</dbReference>
<evidence type="ECO:0000256" key="1">
    <source>
        <dbReference type="ARBA" id="ARBA00001946"/>
    </source>
</evidence>
<protein>
    <submittedName>
        <fullName evidence="4">NUDIX hydrolase</fullName>
        <ecNumber evidence="4">3.6.-.-</ecNumber>
    </submittedName>
</protein>
<keyword evidence="5" id="KW-1185">Reference proteome</keyword>
<evidence type="ECO:0000259" key="3">
    <source>
        <dbReference type="PROSITE" id="PS51462"/>
    </source>
</evidence>
<dbReference type="PROSITE" id="PS51462">
    <property type="entry name" value="NUDIX"/>
    <property type="match status" value="1"/>
</dbReference>
<gene>
    <name evidence="4" type="ORF">WMO24_04920</name>
</gene>
<dbReference type="PANTHER" id="PTHR11839:SF18">
    <property type="entry name" value="NUDIX HYDROLASE DOMAIN-CONTAINING PROTEIN"/>
    <property type="match status" value="1"/>
</dbReference>
<evidence type="ECO:0000313" key="5">
    <source>
        <dbReference type="Proteomes" id="UP001477672"/>
    </source>
</evidence>
<dbReference type="Proteomes" id="UP001477672">
    <property type="component" value="Unassembled WGS sequence"/>
</dbReference>
<name>A0ABV1GD55_9FIRM</name>
<dbReference type="InterPro" id="IPR015797">
    <property type="entry name" value="NUDIX_hydrolase-like_dom_sf"/>
</dbReference>
<dbReference type="InterPro" id="IPR020084">
    <property type="entry name" value="NUDIX_hydrolase_CS"/>
</dbReference>
<comment type="caution">
    <text evidence="4">The sequence shown here is derived from an EMBL/GenBank/DDBJ whole genome shotgun (WGS) entry which is preliminary data.</text>
</comment>
<dbReference type="EMBL" id="JBBMFA010000068">
    <property type="protein sequence ID" value="MEQ2519774.1"/>
    <property type="molecule type" value="Genomic_DNA"/>
</dbReference>
<proteinExistence type="predicted"/>
<dbReference type="PANTHER" id="PTHR11839">
    <property type="entry name" value="UDP/ADP-SUGAR PYROPHOSPHATASE"/>
    <property type="match status" value="1"/>
</dbReference>
<dbReference type="Pfam" id="PF00293">
    <property type="entry name" value="NUDIX"/>
    <property type="match status" value="1"/>
</dbReference>
<reference evidence="4 5" key="1">
    <citation type="submission" date="2024-03" db="EMBL/GenBank/DDBJ databases">
        <title>Human intestinal bacterial collection.</title>
        <authorList>
            <person name="Pauvert C."/>
            <person name="Hitch T.C.A."/>
            <person name="Clavel T."/>
        </authorList>
    </citation>
    <scope>NUCLEOTIDE SEQUENCE [LARGE SCALE GENOMIC DNA]</scope>
    <source>
        <strain evidence="4 5">CLA-JM-H11</strain>
    </source>
</reference>
<dbReference type="CDD" id="cd03424">
    <property type="entry name" value="NUDIX_ADPRase_Nudt5_UGPPase_Nudt14"/>
    <property type="match status" value="1"/>
</dbReference>
<keyword evidence="2 4" id="KW-0378">Hydrolase</keyword>
<organism evidence="4 5">
    <name type="scientific">Ruthenibacterium intestinale</name>
    <dbReference type="NCBI Taxonomy" id="3133163"/>
    <lineage>
        <taxon>Bacteria</taxon>
        <taxon>Bacillati</taxon>
        <taxon>Bacillota</taxon>
        <taxon>Clostridia</taxon>
        <taxon>Eubacteriales</taxon>
        <taxon>Oscillospiraceae</taxon>
        <taxon>Ruthenibacterium</taxon>
    </lineage>
</organism>
<comment type="cofactor">
    <cofactor evidence="1">
        <name>Mg(2+)</name>
        <dbReference type="ChEBI" id="CHEBI:18420"/>
    </cofactor>
</comment>
<feature type="domain" description="Nudix hydrolase" evidence="3">
    <location>
        <begin position="40"/>
        <end position="173"/>
    </location>
</feature>
<evidence type="ECO:0000256" key="2">
    <source>
        <dbReference type="ARBA" id="ARBA00022801"/>
    </source>
</evidence>
<dbReference type="SUPFAM" id="SSF55811">
    <property type="entry name" value="Nudix"/>
    <property type="match status" value="1"/>
</dbReference>
<accession>A0ABV1GD55</accession>
<dbReference type="GO" id="GO:0016787">
    <property type="term" value="F:hydrolase activity"/>
    <property type="evidence" value="ECO:0007669"/>
    <property type="project" value="UniProtKB-KW"/>
</dbReference>
<evidence type="ECO:0000313" key="4">
    <source>
        <dbReference type="EMBL" id="MEQ2519774.1"/>
    </source>
</evidence>
<sequence length="181" mass="20245">MAHFEKKLESKEIFQGRVIRVTLDKVELENGRTSSREVVHHHGGAGIVALNEKGEVYLVRQYRYALDRELIEIPAGKLEADEDPFEAAKRELGEEAGLQADTYVDLSPMIPTCGYCSEIIYLYAAKDLHPVGQHLDEDEFLSVFTLPLEQAVEKVLSGEIVDGKTCTALLKLKALRDAGRF</sequence>
<dbReference type="Gene3D" id="3.90.79.10">
    <property type="entry name" value="Nucleoside Triphosphate Pyrophosphohydrolase"/>
    <property type="match status" value="1"/>
</dbReference>
<dbReference type="EC" id="3.6.-.-" evidence="4"/>